<feature type="compositionally biased region" description="Polar residues" evidence="1">
    <location>
        <begin position="14"/>
        <end position="25"/>
    </location>
</feature>
<organism evidence="2 3">
    <name type="scientific">Babesia divergens</name>
    <dbReference type="NCBI Taxonomy" id="32595"/>
    <lineage>
        <taxon>Eukaryota</taxon>
        <taxon>Sar</taxon>
        <taxon>Alveolata</taxon>
        <taxon>Apicomplexa</taxon>
        <taxon>Aconoidasida</taxon>
        <taxon>Piroplasmida</taxon>
        <taxon>Babesiidae</taxon>
        <taxon>Babesia</taxon>
    </lineage>
</organism>
<evidence type="ECO:0000313" key="2">
    <source>
        <dbReference type="EMBL" id="KAK1938697.1"/>
    </source>
</evidence>
<gene>
    <name evidence="2" type="ORF">X943_003487</name>
</gene>
<reference evidence="2" key="1">
    <citation type="journal article" date="2014" name="Nucleic Acids Res.">
        <title>The evolutionary dynamics of variant antigen genes in Babesia reveal a history of genomic innovation underlying host-parasite interaction.</title>
        <authorList>
            <person name="Jackson A.P."/>
            <person name="Otto T.D."/>
            <person name="Darby A."/>
            <person name="Ramaprasad A."/>
            <person name="Xia D."/>
            <person name="Echaide I.E."/>
            <person name="Farber M."/>
            <person name="Gahlot S."/>
            <person name="Gamble J."/>
            <person name="Gupta D."/>
            <person name="Gupta Y."/>
            <person name="Jackson L."/>
            <person name="Malandrin L."/>
            <person name="Malas T.B."/>
            <person name="Moussa E."/>
            <person name="Nair M."/>
            <person name="Reid A.J."/>
            <person name="Sanders M."/>
            <person name="Sharma J."/>
            <person name="Tracey A."/>
            <person name="Quail M.A."/>
            <person name="Weir W."/>
            <person name="Wastling J.M."/>
            <person name="Hall N."/>
            <person name="Willadsen P."/>
            <person name="Lingelbach K."/>
            <person name="Shiels B."/>
            <person name="Tait A."/>
            <person name="Berriman M."/>
            <person name="Allred D.R."/>
            <person name="Pain A."/>
        </authorList>
    </citation>
    <scope>NUCLEOTIDE SEQUENCE</scope>
    <source>
        <strain evidence="2">1802A</strain>
    </source>
</reference>
<protein>
    <submittedName>
        <fullName evidence="2">Uncharacterized protein</fullName>
    </submittedName>
</protein>
<comment type="caution">
    <text evidence="2">The sequence shown here is derived from an EMBL/GenBank/DDBJ whole genome shotgun (WGS) entry which is preliminary data.</text>
</comment>
<sequence length="97" mass="10959">MLQAKLQALEAGLNSASEESSTDNMAESIVEAPLVEEAEDSTLKSQDAVAEERKEPHGFSDFSNEFNSEYDGKEPIKEAEKMRSMNSMMWPRKQKRM</sequence>
<evidence type="ECO:0000256" key="1">
    <source>
        <dbReference type="SAM" id="MobiDB-lite"/>
    </source>
</evidence>
<name>A0AAD9GHU4_BABDI</name>
<feature type="region of interest" description="Disordered" evidence="1">
    <location>
        <begin position="1"/>
        <end position="75"/>
    </location>
</feature>
<reference evidence="2" key="2">
    <citation type="submission" date="2021-05" db="EMBL/GenBank/DDBJ databases">
        <authorList>
            <person name="Pain A."/>
        </authorList>
    </citation>
    <scope>NUCLEOTIDE SEQUENCE</scope>
    <source>
        <strain evidence="2">1802A</strain>
    </source>
</reference>
<dbReference type="Proteomes" id="UP001195914">
    <property type="component" value="Unassembled WGS sequence"/>
</dbReference>
<accession>A0AAD9GHU4</accession>
<evidence type="ECO:0000313" key="3">
    <source>
        <dbReference type="Proteomes" id="UP001195914"/>
    </source>
</evidence>
<keyword evidence="3" id="KW-1185">Reference proteome</keyword>
<proteinExistence type="predicted"/>
<dbReference type="EMBL" id="JAHBMH010000024">
    <property type="protein sequence ID" value="KAK1938697.1"/>
    <property type="molecule type" value="Genomic_DNA"/>
</dbReference>
<dbReference type="AlphaFoldDB" id="A0AAD9GHU4"/>